<comment type="subcellular location">
    <subcellularLocation>
        <location evidence="1 11">Cell outer membrane</location>
        <topology evidence="1 11">Multi-pass membrane protein</topology>
    </subcellularLocation>
</comment>
<feature type="chain" id="PRO_5001851217" description="TonB-dependent receptor" evidence="13">
    <location>
        <begin position="27"/>
        <end position="694"/>
    </location>
</feature>
<evidence type="ECO:0000256" key="3">
    <source>
        <dbReference type="ARBA" id="ARBA00022452"/>
    </source>
</evidence>
<comment type="similarity">
    <text evidence="11 12">Belongs to the TonB-dependent receptor family.</text>
</comment>
<keyword evidence="9 11" id="KW-0472">Membrane</keyword>
<dbReference type="STRING" id="157783.LK03_16385"/>
<keyword evidence="17" id="KW-1185">Reference proteome</keyword>
<evidence type="ECO:0000256" key="7">
    <source>
        <dbReference type="ARBA" id="ARBA00023065"/>
    </source>
</evidence>
<keyword evidence="4" id="KW-0410">Iron transport</keyword>
<feature type="signal peptide" evidence="13">
    <location>
        <begin position="1"/>
        <end position="26"/>
    </location>
</feature>
<evidence type="ECO:0000259" key="15">
    <source>
        <dbReference type="Pfam" id="PF07715"/>
    </source>
</evidence>
<keyword evidence="5 11" id="KW-0812">Transmembrane</keyword>
<keyword evidence="2 11" id="KW-0813">Transport</keyword>
<dbReference type="GO" id="GO:0009279">
    <property type="term" value="C:cell outer membrane"/>
    <property type="evidence" value="ECO:0007669"/>
    <property type="project" value="UniProtKB-SubCell"/>
</dbReference>
<organism evidence="16 17">
    <name type="scientific">Pseudomonas cremoricolorata</name>
    <dbReference type="NCBI Taxonomy" id="157783"/>
    <lineage>
        <taxon>Bacteria</taxon>
        <taxon>Pseudomonadati</taxon>
        <taxon>Pseudomonadota</taxon>
        <taxon>Gammaproteobacteria</taxon>
        <taxon>Pseudomonadales</taxon>
        <taxon>Pseudomonadaceae</taxon>
        <taxon>Pseudomonas</taxon>
    </lineage>
</organism>
<keyword evidence="6" id="KW-0408">Iron</keyword>
<dbReference type="SUPFAM" id="SSF56935">
    <property type="entry name" value="Porins"/>
    <property type="match status" value="1"/>
</dbReference>
<evidence type="ECO:0000256" key="6">
    <source>
        <dbReference type="ARBA" id="ARBA00023004"/>
    </source>
</evidence>
<evidence type="ECO:0008006" key="18">
    <source>
        <dbReference type="Google" id="ProtNLM"/>
    </source>
</evidence>
<reference evidence="16 17" key="1">
    <citation type="submission" date="2014-09" db="EMBL/GenBank/DDBJ databases">
        <authorList>
            <person name="Chan K.-G."/>
        </authorList>
    </citation>
    <scope>NUCLEOTIDE SEQUENCE [LARGE SCALE GENOMIC DNA]</scope>
    <source>
        <strain evidence="16 17">ND07</strain>
    </source>
</reference>
<dbReference type="CDD" id="cd01347">
    <property type="entry name" value="ligand_gated_channel"/>
    <property type="match status" value="1"/>
</dbReference>
<dbReference type="Pfam" id="PF00593">
    <property type="entry name" value="TonB_dep_Rec_b-barrel"/>
    <property type="match status" value="1"/>
</dbReference>
<dbReference type="Proteomes" id="UP000029493">
    <property type="component" value="Chromosome"/>
</dbReference>
<keyword evidence="7" id="KW-0406">Ion transport</keyword>
<keyword evidence="10 11" id="KW-0998">Cell outer membrane</keyword>
<protein>
    <recommendedName>
        <fullName evidence="18">TonB-dependent receptor</fullName>
    </recommendedName>
</protein>
<dbReference type="Pfam" id="PF07715">
    <property type="entry name" value="Plug"/>
    <property type="match status" value="1"/>
</dbReference>
<evidence type="ECO:0000313" key="16">
    <source>
        <dbReference type="EMBL" id="AIR90749.1"/>
    </source>
</evidence>
<dbReference type="KEGG" id="psw:LK03_16385"/>
<evidence type="ECO:0000256" key="2">
    <source>
        <dbReference type="ARBA" id="ARBA00022448"/>
    </source>
</evidence>
<evidence type="ECO:0000256" key="4">
    <source>
        <dbReference type="ARBA" id="ARBA00022496"/>
    </source>
</evidence>
<evidence type="ECO:0000313" key="17">
    <source>
        <dbReference type="Proteomes" id="UP000029493"/>
    </source>
</evidence>
<dbReference type="PROSITE" id="PS52016">
    <property type="entry name" value="TONB_DEPENDENT_REC_3"/>
    <property type="match status" value="1"/>
</dbReference>
<evidence type="ECO:0000256" key="5">
    <source>
        <dbReference type="ARBA" id="ARBA00022692"/>
    </source>
</evidence>
<feature type="domain" description="TonB-dependent receptor-like beta-barrel" evidence="14">
    <location>
        <begin position="292"/>
        <end position="659"/>
    </location>
</feature>
<dbReference type="InterPro" id="IPR000531">
    <property type="entry name" value="Beta-barrel_TonB"/>
</dbReference>
<dbReference type="AlphaFoldDB" id="A0A089WU69"/>
<keyword evidence="13" id="KW-0732">Signal</keyword>
<dbReference type="InterPro" id="IPR036942">
    <property type="entry name" value="Beta-barrel_TonB_sf"/>
</dbReference>
<evidence type="ECO:0000256" key="10">
    <source>
        <dbReference type="ARBA" id="ARBA00023237"/>
    </source>
</evidence>
<dbReference type="PANTHER" id="PTHR32552">
    <property type="entry name" value="FERRICHROME IRON RECEPTOR-RELATED"/>
    <property type="match status" value="1"/>
</dbReference>
<evidence type="ECO:0000259" key="14">
    <source>
        <dbReference type="Pfam" id="PF00593"/>
    </source>
</evidence>
<keyword evidence="8 12" id="KW-0798">TonB box</keyword>
<gene>
    <name evidence="16" type="ORF">LK03_16385</name>
</gene>
<dbReference type="eggNOG" id="COG4771">
    <property type="taxonomic scope" value="Bacteria"/>
</dbReference>
<name>A0A089WU69_9PSED</name>
<dbReference type="GO" id="GO:0006826">
    <property type="term" value="P:iron ion transport"/>
    <property type="evidence" value="ECO:0007669"/>
    <property type="project" value="UniProtKB-KW"/>
</dbReference>
<sequence>MGVPISRGASWVFAVLPLVTALDAIAASNATQQDTAPQVVELDPTRLNASQQLGREQAEKAQAAPSSISVVSRKDIDDAGLTTLTDIAGRTPNLVLTHQGSQRFSMTSVRGIGSTVREDYFNSTLGVYLDGVPLTNAEYTRRLGDLESVHVLRGPQGTLYGPNTNAGVIELTSREPGHEPEANLHGSVGNHGQREASVAASAPLVEDTVFGQVFFDHAQNDGFTDYADNGHGIDDLDAWSGSGRLRIRPGDDWSLDLAASAERVNQGGYAYLPFDDYKKRKVDIQPKNDEVRDAHAASATLNYDLGWAQLRTISAWRDYDITGHQDLSYSPMVAQTGGGKADSKEWGRQFSQDVRLQGGERGHLTWLAGVYWEKKDLTYDYLMDVAMYGGPFTSTSKYQTKSTAAYGETTLSLTDQLDLTLGARVSHDKYKMENNNPFSGSGSATMTTPKLALAYHLDEDRQVYASATRGARSGGFDRLTSNVREYDPEYLWSYETGFKSQWLDNTLMFNAALFYIDWRDLQIKSVAGPGQVVTDNAGKAHSQGLELESRWAPTEGLEFSGFFAATHGKYDDLTDAKGVSQSGNRLVYTPDISAGVAAQYSWPLQSLPVRAQVRAEYQYTGKQYFDIQNELQQNAYGLTNVRAGLSKDGVGVSVFVNNLFDKDYRTFAALDNWGFDYTTAGEPRTVGVAVDWKL</sequence>
<dbReference type="PANTHER" id="PTHR32552:SF81">
    <property type="entry name" value="TONB-DEPENDENT OUTER MEMBRANE RECEPTOR"/>
    <property type="match status" value="1"/>
</dbReference>
<evidence type="ECO:0000256" key="11">
    <source>
        <dbReference type="PROSITE-ProRule" id="PRU01360"/>
    </source>
</evidence>
<evidence type="ECO:0000256" key="9">
    <source>
        <dbReference type="ARBA" id="ARBA00023136"/>
    </source>
</evidence>
<dbReference type="EMBL" id="CP009455">
    <property type="protein sequence ID" value="AIR90749.1"/>
    <property type="molecule type" value="Genomic_DNA"/>
</dbReference>
<evidence type="ECO:0000256" key="13">
    <source>
        <dbReference type="SAM" id="SignalP"/>
    </source>
</evidence>
<accession>A0A089WU69</accession>
<evidence type="ECO:0000256" key="1">
    <source>
        <dbReference type="ARBA" id="ARBA00004571"/>
    </source>
</evidence>
<feature type="domain" description="TonB-dependent receptor plug" evidence="15">
    <location>
        <begin position="61"/>
        <end position="168"/>
    </location>
</feature>
<dbReference type="InterPro" id="IPR012910">
    <property type="entry name" value="Plug_dom"/>
</dbReference>
<dbReference type="InterPro" id="IPR039426">
    <property type="entry name" value="TonB-dep_rcpt-like"/>
</dbReference>
<evidence type="ECO:0000256" key="12">
    <source>
        <dbReference type="RuleBase" id="RU003357"/>
    </source>
</evidence>
<dbReference type="RefSeq" id="WP_038413380.1">
    <property type="nucleotide sequence ID" value="NZ_CP009455.1"/>
</dbReference>
<dbReference type="OrthoDB" id="127311at2"/>
<proteinExistence type="inferred from homology"/>
<keyword evidence="3 11" id="KW-1134">Transmembrane beta strand</keyword>
<dbReference type="Gene3D" id="2.40.170.20">
    <property type="entry name" value="TonB-dependent receptor, beta-barrel domain"/>
    <property type="match status" value="1"/>
</dbReference>
<evidence type="ECO:0000256" key="8">
    <source>
        <dbReference type="ARBA" id="ARBA00023077"/>
    </source>
</evidence>